<dbReference type="InterPro" id="IPR001128">
    <property type="entry name" value="Cyt_P450"/>
</dbReference>
<reference evidence="8" key="1">
    <citation type="journal article" date="2019" name="Int. J. Syst. Evol. Microbiol.">
        <title>The Global Catalogue of Microorganisms (GCM) 10K type strain sequencing project: providing services to taxonomists for standard genome sequencing and annotation.</title>
        <authorList>
            <consortium name="The Broad Institute Genomics Platform"/>
            <consortium name="The Broad Institute Genome Sequencing Center for Infectious Disease"/>
            <person name="Wu L."/>
            <person name="Ma J."/>
        </authorList>
    </citation>
    <scope>NUCLEOTIDE SEQUENCE [LARGE SCALE GENOMIC DNA]</scope>
    <source>
        <strain evidence="8">CECT 7131</strain>
    </source>
</reference>
<dbReference type="RefSeq" id="WP_290315855.1">
    <property type="nucleotide sequence ID" value="NZ_JAUFPN010000059.1"/>
</dbReference>
<comment type="similarity">
    <text evidence="1">Belongs to the cytochrome P450 family.</text>
</comment>
<evidence type="ECO:0000256" key="2">
    <source>
        <dbReference type="ARBA" id="ARBA00022617"/>
    </source>
</evidence>
<evidence type="ECO:0000313" key="8">
    <source>
        <dbReference type="Proteomes" id="UP001529369"/>
    </source>
</evidence>
<evidence type="ECO:0000256" key="1">
    <source>
        <dbReference type="ARBA" id="ARBA00010617"/>
    </source>
</evidence>
<dbReference type="PANTHER" id="PTHR24291:SF50">
    <property type="entry name" value="BIFUNCTIONAL ALBAFLAVENONE MONOOXYGENASE_TERPENE SYNTHASE"/>
    <property type="match status" value="1"/>
</dbReference>
<dbReference type="PANTHER" id="PTHR24291">
    <property type="entry name" value="CYTOCHROME P450 FAMILY 4"/>
    <property type="match status" value="1"/>
</dbReference>
<keyword evidence="6" id="KW-0503">Monooxygenase</keyword>
<dbReference type="Pfam" id="PF00067">
    <property type="entry name" value="p450"/>
    <property type="match status" value="1"/>
</dbReference>
<gene>
    <name evidence="7" type="ORF">QWZ14_06700</name>
</gene>
<dbReference type="InterPro" id="IPR036396">
    <property type="entry name" value="Cyt_P450_sf"/>
</dbReference>
<dbReference type="PRINTS" id="PR00463">
    <property type="entry name" value="EP450I"/>
</dbReference>
<name>A0ABT8A303_9PROT</name>
<keyword evidence="2" id="KW-0349">Heme</keyword>
<dbReference type="PRINTS" id="PR00385">
    <property type="entry name" value="P450"/>
</dbReference>
<dbReference type="Gene3D" id="1.10.630.10">
    <property type="entry name" value="Cytochrome P450"/>
    <property type="match status" value="1"/>
</dbReference>
<keyword evidence="4" id="KW-0560">Oxidoreductase</keyword>
<dbReference type="SUPFAM" id="SSF48264">
    <property type="entry name" value="Cytochrome P450"/>
    <property type="match status" value="1"/>
</dbReference>
<evidence type="ECO:0000256" key="4">
    <source>
        <dbReference type="ARBA" id="ARBA00023002"/>
    </source>
</evidence>
<accession>A0ABT8A303</accession>
<dbReference type="InterPro" id="IPR002401">
    <property type="entry name" value="Cyt_P450_E_grp-I"/>
</dbReference>
<evidence type="ECO:0000256" key="5">
    <source>
        <dbReference type="ARBA" id="ARBA00023004"/>
    </source>
</evidence>
<keyword evidence="8" id="KW-1185">Reference proteome</keyword>
<dbReference type="Proteomes" id="UP001529369">
    <property type="component" value="Unassembled WGS sequence"/>
</dbReference>
<protein>
    <submittedName>
        <fullName evidence="7">Cytochrome P450</fullName>
    </submittedName>
</protein>
<dbReference type="EMBL" id="JAUFPN010000059">
    <property type="protein sequence ID" value="MDN3564066.1"/>
    <property type="molecule type" value="Genomic_DNA"/>
</dbReference>
<comment type="caution">
    <text evidence="7">The sequence shown here is derived from an EMBL/GenBank/DDBJ whole genome shotgun (WGS) entry which is preliminary data.</text>
</comment>
<organism evidence="7 8">
    <name type="scientific">Paeniroseomonas aquatica</name>
    <dbReference type="NCBI Taxonomy" id="373043"/>
    <lineage>
        <taxon>Bacteria</taxon>
        <taxon>Pseudomonadati</taxon>
        <taxon>Pseudomonadota</taxon>
        <taxon>Alphaproteobacteria</taxon>
        <taxon>Acetobacterales</taxon>
        <taxon>Acetobacteraceae</taxon>
        <taxon>Paeniroseomonas</taxon>
    </lineage>
</organism>
<keyword evidence="3" id="KW-0479">Metal-binding</keyword>
<evidence type="ECO:0000313" key="7">
    <source>
        <dbReference type="EMBL" id="MDN3564066.1"/>
    </source>
</evidence>
<sequence length="475" mass="51619">MSEGGPPGYGGLPFVPPFVPPYPPRPERLPPWRALIREGRRNSLAVLPRIAYERDLLTTRVLSRDIVLVNSPATVQEAFVDKHEVFQRKSPQFRFALVPLVGDSMFASDGALWRERRRLMAPVTHASRMAELLPPVTETVAECRAEWARLPSGTLVDVLAAMGQLAAAIICRSLFGRALGRQAAGAIVAGFAEYQAVVDFADPMSLLGLPDWLPRWRGGRARAAIRRMHAVVDELIAGVLDAAPEEPSLIRAMRLAGEGSMDRAAFRNEAIVLFIAGHETTANLLAWAWYLLSQDPASEARLRAEAAAVLGGRTAELADVPKLVFTRAVAEETLRLYPPVPILSRQALADSSIGGRPVRRGAVVVAIPWLLHRRPALWAQPDAFVPARFLPGQPRPPRHGYIPFSTGPRICTGQQFGLAEAVIALASLSQDVRLRLAPGTAVMPVAKLTLRPGDSLPMLLERDAGTRIPGEGTTT</sequence>
<dbReference type="InterPro" id="IPR050196">
    <property type="entry name" value="Cytochrome_P450_Monoox"/>
</dbReference>
<proteinExistence type="inferred from homology"/>
<evidence type="ECO:0000256" key="6">
    <source>
        <dbReference type="ARBA" id="ARBA00023033"/>
    </source>
</evidence>
<evidence type="ECO:0000256" key="3">
    <source>
        <dbReference type="ARBA" id="ARBA00022723"/>
    </source>
</evidence>
<keyword evidence="5" id="KW-0408">Iron</keyword>